<reference evidence="1 2" key="1">
    <citation type="submission" date="2014-04" db="EMBL/GenBank/DDBJ databases">
        <authorList>
            <consortium name="DOE Joint Genome Institute"/>
            <person name="Kuo A."/>
            <person name="Girlanda M."/>
            <person name="Perotto S."/>
            <person name="Kohler A."/>
            <person name="Nagy L.G."/>
            <person name="Floudas D."/>
            <person name="Copeland A."/>
            <person name="Barry K.W."/>
            <person name="Cichocki N."/>
            <person name="Veneault-Fourrey C."/>
            <person name="LaButti K."/>
            <person name="Lindquist E.A."/>
            <person name="Lipzen A."/>
            <person name="Lundell T."/>
            <person name="Morin E."/>
            <person name="Murat C."/>
            <person name="Sun H."/>
            <person name="Tunlid A."/>
            <person name="Henrissat B."/>
            <person name="Grigoriev I.V."/>
            <person name="Hibbett D.S."/>
            <person name="Martin F."/>
            <person name="Nordberg H.P."/>
            <person name="Cantor M.N."/>
            <person name="Hua S.X."/>
        </authorList>
    </citation>
    <scope>NUCLEOTIDE SEQUENCE [LARGE SCALE GENOMIC DNA]</scope>
    <source>
        <strain evidence="1 2">MUT 4182</strain>
    </source>
</reference>
<reference evidence="2" key="2">
    <citation type="submission" date="2015-01" db="EMBL/GenBank/DDBJ databases">
        <title>Evolutionary Origins and Diversification of the Mycorrhizal Mutualists.</title>
        <authorList>
            <consortium name="DOE Joint Genome Institute"/>
            <consortium name="Mycorrhizal Genomics Consortium"/>
            <person name="Kohler A."/>
            <person name="Kuo A."/>
            <person name="Nagy L.G."/>
            <person name="Floudas D."/>
            <person name="Copeland A."/>
            <person name="Barry K.W."/>
            <person name="Cichocki N."/>
            <person name="Veneault-Fourrey C."/>
            <person name="LaButti K."/>
            <person name="Lindquist E.A."/>
            <person name="Lipzen A."/>
            <person name="Lundell T."/>
            <person name="Morin E."/>
            <person name="Murat C."/>
            <person name="Riley R."/>
            <person name="Ohm R."/>
            <person name="Sun H."/>
            <person name="Tunlid A."/>
            <person name="Henrissat B."/>
            <person name="Grigoriev I.V."/>
            <person name="Hibbett D.S."/>
            <person name="Martin F."/>
        </authorList>
    </citation>
    <scope>NUCLEOTIDE SEQUENCE [LARGE SCALE GENOMIC DNA]</scope>
    <source>
        <strain evidence="2">MUT 4182</strain>
    </source>
</reference>
<organism evidence="1 2">
    <name type="scientific">Tulasnella calospora MUT 4182</name>
    <dbReference type="NCBI Taxonomy" id="1051891"/>
    <lineage>
        <taxon>Eukaryota</taxon>
        <taxon>Fungi</taxon>
        <taxon>Dikarya</taxon>
        <taxon>Basidiomycota</taxon>
        <taxon>Agaricomycotina</taxon>
        <taxon>Agaricomycetes</taxon>
        <taxon>Cantharellales</taxon>
        <taxon>Tulasnellaceae</taxon>
        <taxon>Tulasnella</taxon>
    </lineage>
</organism>
<evidence type="ECO:0000313" key="2">
    <source>
        <dbReference type="Proteomes" id="UP000054248"/>
    </source>
</evidence>
<evidence type="ECO:0000313" key="1">
    <source>
        <dbReference type="EMBL" id="KIO24491.1"/>
    </source>
</evidence>
<dbReference type="Proteomes" id="UP000054248">
    <property type="component" value="Unassembled WGS sequence"/>
</dbReference>
<keyword evidence="2" id="KW-1185">Reference proteome</keyword>
<proteinExistence type="predicted"/>
<accession>A0A0C3QEV5</accession>
<protein>
    <submittedName>
        <fullName evidence="1">Uncharacterized protein</fullName>
    </submittedName>
</protein>
<dbReference type="HOGENOM" id="CLU_2575592_0_0_1"/>
<gene>
    <name evidence="1" type="ORF">M407DRAFT_244419</name>
</gene>
<name>A0A0C3QEV5_9AGAM</name>
<dbReference type="EMBL" id="KN823060">
    <property type="protein sequence ID" value="KIO24491.1"/>
    <property type="molecule type" value="Genomic_DNA"/>
</dbReference>
<dbReference type="AlphaFoldDB" id="A0A0C3QEV5"/>
<sequence>MFCYILKRITRRLEQEASDQKMDGSTNVDRLAIDSPALNTGQCRNIIWIANSRLTVSQNLCARRAFPQPRAFPYRLNAVEL</sequence>